<keyword evidence="1" id="KW-0695">RNA-directed DNA polymerase</keyword>
<dbReference type="Proteomes" id="UP001054837">
    <property type="component" value="Unassembled WGS sequence"/>
</dbReference>
<protein>
    <submittedName>
        <fullName evidence="1">Reverse transcriptase domain-containing protein</fullName>
    </submittedName>
</protein>
<proteinExistence type="predicted"/>
<dbReference type="EMBL" id="BPLQ01005582">
    <property type="protein sequence ID" value="GIY15796.1"/>
    <property type="molecule type" value="Genomic_DNA"/>
</dbReference>
<dbReference type="GO" id="GO:0003964">
    <property type="term" value="F:RNA-directed DNA polymerase activity"/>
    <property type="evidence" value="ECO:0007669"/>
    <property type="project" value="UniProtKB-KW"/>
</dbReference>
<comment type="caution">
    <text evidence="1">The sequence shown here is derived from an EMBL/GenBank/DDBJ whole genome shotgun (WGS) entry which is preliminary data.</text>
</comment>
<sequence length="191" mass="21815">MFKYLGVNFDGKFTWHSHTEEVASLASKRLSLMNILAGSKWGCSKSTLNQTHSVYFLPILIYCCEQLVSPSKKMIDSLEKFHNQALRLITGSVKFTPIVYMLLCTNSRSLSLIIKERVPLLWEKIIRTPGCMFLWDHVSTETECNLKIQKGFVQRVADLISPFGIDFAAQQFLLSRNPIEAKTYFIRLGVS</sequence>
<evidence type="ECO:0000313" key="1">
    <source>
        <dbReference type="EMBL" id="GIY15796.1"/>
    </source>
</evidence>
<organism evidence="1 2">
    <name type="scientific">Caerostris darwini</name>
    <dbReference type="NCBI Taxonomy" id="1538125"/>
    <lineage>
        <taxon>Eukaryota</taxon>
        <taxon>Metazoa</taxon>
        <taxon>Ecdysozoa</taxon>
        <taxon>Arthropoda</taxon>
        <taxon>Chelicerata</taxon>
        <taxon>Arachnida</taxon>
        <taxon>Araneae</taxon>
        <taxon>Araneomorphae</taxon>
        <taxon>Entelegynae</taxon>
        <taxon>Araneoidea</taxon>
        <taxon>Araneidae</taxon>
        <taxon>Caerostris</taxon>
    </lineage>
</organism>
<evidence type="ECO:0000313" key="2">
    <source>
        <dbReference type="Proteomes" id="UP001054837"/>
    </source>
</evidence>
<keyword evidence="2" id="KW-1185">Reference proteome</keyword>
<keyword evidence="1" id="KW-0808">Transferase</keyword>
<gene>
    <name evidence="1" type="primary">HNAJ_LOCUS13431</name>
    <name evidence="1" type="ORF">CDAR_588881</name>
</gene>
<dbReference type="AlphaFoldDB" id="A0AAV4R435"/>
<name>A0AAV4R435_9ARAC</name>
<accession>A0AAV4R435</accession>
<reference evidence="1 2" key="1">
    <citation type="submission" date="2021-06" db="EMBL/GenBank/DDBJ databases">
        <title>Caerostris darwini draft genome.</title>
        <authorList>
            <person name="Kono N."/>
            <person name="Arakawa K."/>
        </authorList>
    </citation>
    <scope>NUCLEOTIDE SEQUENCE [LARGE SCALE GENOMIC DNA]</scope>
</reference>
<keyword evidence="1" id="KW-0548">Nucleotidyltransferase</keyword>